<dbReference type="InterPro" id="IPR036770">
    <property type="entry name" value="Ankyrin_rpt-contain_sf"/>
</dbReference>
<dbReference type="Pfam" id="PF13857">
    <property type="entry name" value="Ank_5"/>
    <property type="match status" value="1"/>
</dbReference>
<dbReference type="PROSITE" id="PS50088">
    <property type="entry name" value="ANK_REPEAT"/>
    <property type="match status" value="1"/>
</dbReference>
<dbReference type="Proteomes" id="UP000006852">
    <property type="component" value="Chromosome"/>
</dbReference>
<sequence>MKKFVFGLFFTILAFRGFSSDFNIWKYYDGLKKNDPKIVNFCLENSYYLNVFERNEENKSAAIKAIDKNDFNVLKVLAQIRSGEVFVTEDDKGNDCFMYAVINNKLTAFSAMLENIKDINEFSYLDVNDDGKNLLDLVMEQGKEEFAKLTFKYFFMQPYGAPNLAELFNDQCPYVFMAVENGYIDVNYFFKKGNTLIHELCDIYYYEEEASEAINFLCKHGANVNVFNEEDETPFTIAMWNEYPKRSAAILANGYDVDMEDEFHKSAMTRILTSVNKHPEVLEELCKTGIDLNKRLTGEYKNYTPLSYAIGKWNNWPCIEILLRYGADINLKDGWGNSPLDLLKTEEKEYYKLAKKAGYLNKAQEEIKKK</sequence>
<evidence type="ECO:0000313" key="4">
    <source>
        <dbReference type="EMBL" id="AEB13657.1"/>
    </source>
</evidence>
<dbReference type="PANTHER" id="PTHR24126">
    <property type="entry name" value="ANKYRIN REPEAT, PH AND SEC7 DOMAIN CONTAINING PROTEIN SECG-RELATED"/>
    <property type="match status" value="1"/>
</dbReference>
<dbReference type="SUPFAM" id="SSF48403">
    <property type="entry name" value="Ankyrin repeat"/>
    <property type="match status" value="1"/>
</dbReference>
<evidence type="ECO:0000313" key="5">
    <source>
        <dbReference type="Proteomes" id="UP000006852"/>
    </source>
</evidence>
<evidence type="ECO:0000256" key="3">
    <source>
        <dbReference type="PROSITE-ProRule" id="PRU00023"/>
    </source>
</evidence>
<dbReference type="RefSeq" id="WP_013700956.1">
    <property type="nucleotide sequence ID" value="NC_015385.1"/>
</dbReference>
<dbReference type="HOGENOM" id="CLU_747923_0_0_12"/>
<feature type="repeat" description="ANK" evidence="3">
    <location>
        <begin position="301"/>
        <end position="334"/>
    </location>
</feature>
<dbReference type="AlphaFoldDB" id="F2NVE7"/>
<keyword evidence="1" id="KW-0677">Repeat</keyword>
<dbReference type="EMBL" id="CP002631">
    <property type="protein sequence ID" value="AEB13657.1"/>
    <property type="molecule type" value="Genomic_DNA"/>
</dbReference>
<dbReference type="Gene3D" id="1.25.40.20">
    <property type="entry name" value="Ankyrin repeat-containing domain"/>
    <property type="match status" value="3"/>
</dbReference>
<reference evidence="5" key="2">
    <citation type="submission" date="2011-04" db="EMBL/GenBank/DDBJ databases">
        <title>The complete genome of chromosome of Treponema succinifaciens DSM 2489.</title>
        <authorList>
            <person name="Lucas S."/>
            <person name="Copeland A."/>
            <person name="Lapidus A."/>
            <person name="Bruce D."/>
            <person name="Goodwin L."/>
            <person name="Pitluck S."/>
            <person name="Peters L."/>
            <person name="Kyrpides N."/>
            <person name="Mavromatis K."/>
            <person name="Ivanova N."/>
            <person name="Ovchinnikova G."/>
            <person name="Teshima H."/>
            <person name="Detter J.C."/>
            <person name="Tapia R."/>
            <person name="Han C."/>
            <person name="Land M."/>
            <person name="Hauser L."/>
            <person name="Markowitz V."/>
            <person name="Cheng J.-F."/>
            <person name="Hugenholtz P."/>
            <person name="Woyke T."/>
            <person name="Wu D."/>
            <person name="Gronow S."/>
            <person name="Wellnitz S."/>
            <person name="Brambilla E."/>
            <person name="Klenk H.-P."/>
            <person name="Eisen J.A."/>
        </authorList>
    </citation>
    <scope>NUCLEOTIDE SEQUENCE [LARGE SCALE GENOMIC DNA]</scope>
    <source>
        <strain evidence="5">ATCC 33096 / DSM 2489 / 6091</strain>
    </source>
</reference>
<dbReference type="eggNOG" id="COG0666">
    <property type="taxonomic scope" value="Bacteria"/>
</dbReference>
<reference evidence="4 5" key="1">
    <citation type="journal article" date="2011" name="Stand. Genomic Sci.">
        <title>Complete genome sequence of Treponema succinifaciens type strain (6091).</title>
        <authorList>
            <person name="Han C."/>
            <person name="Gronow S."/>
            <person name="Teshima H."/>
            <person name="Lapidus A."/>
            <person name="Nolan M."/>
            <person name="Lucas S."/>
            <person name="Hammon N."/>
            <person name="Deshpande S."/>
            <person name="Cheng J.F."/>
            <person name="Zeytun A."/>
            <person name="Tapia R."/>
            <person name="Goodwin L."/>
            <person name="Pitluck S."/>
            <person name="Liolios K."/>
            <person name="Pagani I."/>
            <person name="Ivanova N."/>
            <person name="Mavromatis K."/>
            <person name="Mikhailova N."/>
            <person name="Huntemann M."/>
            <person name="Pati A."/>
            <person name="Chen A."/>
            <person name="Palaniappan K."/>
            <person name="Land M."/>
            <person name="Hauser L."/>
            <person name="Brambilla E.M."/>
            <person name="Rohde M."/>
            <person name="Goker M."/>
            <person name="Woyke T."/>
            <person name="Bristow J."/>
            <person name="Eisen J.A."/>
            <person name="Markowitz V."/>
            <person name="Hugenholtz P."/>
            <person name="Kyrpides N.C."/>
            <person name="Klenk H.P."/>
            <person name="Detter J.C."/>
        </authorList>
    </citation>
    <scope>NUCLEOTIDE SEQUENCE [LARGE SCALE GENOMIC DNA]</scope>
    <source>
        <strain evidence="5">ATCC 33096 / DSM 2489 / 6091</strain>
    </source>
</reference>
<dbReference type="SMART" id="SM00248">
    <property type="entry name" value="ANK"/>
    <property type="match status" value="6"/>
</dbReference>
<dbReference type="PROSITE" id="PS50297">
    <property type="entry name" value="ANK_REP_REGION"/>
    <property type="match status" value="1"/>
</dbReference>
<organism evidence="4 5">
    <name type="scientific">Treponema succinifaciens (strain ATCC 33096 / DSM 2489 / 6091)</name>
    <dbReference type="NCBI Taxonomy" id="869209"/>
    <lineage>
        <taxon>Bacteria</taxon>
        <taxon>Pseudomonadati</taxon>
        <taxon>Spirochaetota</taxon>
        <taxon>Spirochaetia</taxon>
        <taxon>Spirochaetales</taxon>
        <taxon>Treponemataceae</taxon>
        <taxon>Treponema</taxon>
    </lineage>
</organism>
<evidence type="ECO:0000256" key="1">
    <source>
        <dbReference type="ARBA" id="ARBA00022737"/>
    </source>
</evidence>
<keyword evidence="5" id="KW-1185">Reference proteome</keyword>
<protein>
    <submittedName>
        <fullName evidence="4">Uncharacterized protein</fullName>
    </submittedName>
</protein>
<dbReference type="STRING" id="869209.Tresu_0719"/>
<proteinExistence type="predicted"/>
<evidence type="ECO:0000256" key="2">
    <source>
        <dbReference type="ARBA" id="ARBA00023043"/>
    </source>
</evidence>
<dbReference type="InterPro" id="IPR002110">
    <property type="entry name" value="Ankyrin_rpt"/>
</dbReference>
<keyword evidence="2 3" id="KW-0040">ANK repeat</keyword>
<dbReference type="GeneID" id="302997908"/>
<dbReference type="PANTHER" id="PTHR24126:SF14">
    <property type="entry name" value="ANK_REP_REGION DOMAIN-CONTAINING PROTEIN"/>
    <property type="match status" value="1"/>
</dbReference>
<gene>
    <name evidence="4" type="ordered locus">Tresu_0719</name>
</gene>
<dbReference type="KEGG" id="tsu:Tresu_0719"/>
<accession>F2NVE7</accession>
<name>F2NVE7_TRES6</name>